<gene>
    <name evidence="1" type="ORF">EDD29_8151</name>
</gene>
<accession>A0A3N1DAB2</accession>
<comment type="caution">
    <text evidence="1">The sequence shown here is derived from an EMBL/GenBank/DDBJ whole genome shotgun (WGS) entry which is preliminary data.</text>
</comment>
<dbReference type="AlphaFoldDB" id="A0A3N1DAB2"/>
<name>A0A3N1DAB2_9ACTN</name>
<proteinExistence type="predicted"/>
<protein>
    <submittedName>
        <fullName evidence="1">Uncharacterized protein</fullName>
    </submittedName>
</protein>
<reference evidence="1 2" key="1">
    <citation type="submission" date="2018-11" db="EMBL/GenBank/DDBJ databases">
        <title>Sequencing the genomes of 1000 actinobacteria strains.</title>
        <authorList>
            <person name="Klenk H.-P."/>
        </authorList>
    </citation>
    <scope>NUCLEOTIDE SEQUENCE [LARGE SCALE GENOMIC DNA]</scope>
    <source>
        <strain evidence="1 2">DSM 44254</strain>
    </source>
</reference>
<organism evidence="1 2">
    <name type="scientific">Actinocorallia herbida</name>
    <dbReference type="NCBI Taxonomy" id="58109"/>
    <lineage>
        <taxon>Bacteria</taxon>
        <taxon>Bacillati</taxon>
        <taxon>Actinomycetota</taxon>
        <taxon>Actinomycetes</taxon>
        <taxon>Streptosporangiales</taxon>
        <taxon>Thermomonosporaceae</taxon>
        <taxon>Actinocorallia</taxon>
    </lineage>
</organism>
<dbReference type="Proteomes" id="UP000272400">
    <property type="component" value="Unassembled WGS sequence"/>
</dbReference>
<dbReference type="RefSeq" id="WP_123669378.1">
    <property type="nucleotide sequence ID" value="NZ_RJKE01000001.1"/>
</dbReference>
<dbReference type="EMBL" id="RJKE01000001">
    <property type="protein sequence ID" value="ROO90426.1"/>
    <property type="molecule type" value="Genomic_DNA"/>
</dbReference>
<evidence type="ECO:0000313" key="1">
    <source>
        <dbReference type="EMBL" id="ROO90426.1"/>
    </source>
</evidence>
<evidence type="ECO:0000313" key="2">
    <source>
        <dbReference type="Proteomes" id="UP000272400"/>
    </source>
</evidence>
<sequence length="102" mass="11492">MSNRTDTERFLRVTLELVVEVTDTASLRETALADLRLRQPELAEFEEQHDQITADETGASALRWLISPEAVLGLVDRIEEIDPVEAMLEISESEGLLEPIDE</sequence>
<keyword evidence="2" id="KW-1185">Reference proteome</keyword>
<dbReference type="OrthoDB" id="3541421at2"/>